<reference evidence="2" key="2">
    <citation type="journal article" date="2023" name="Science">
        <title>Genomic signatures of disease resistance in endangered staghorn corals.</title>
        <authorList>
            <person name="Vollmer S.V."/>
            <person name="Selwyn J.D."/>
            <person name="Despard B.A."/>
            <person name="Roesel C.L."/>
        </authorList>
    </citation>
    <scope>NUCLEOTIDE SEQUENCE</scope>
    <source>
        <strain evidence="2">K2</strain>
    </source>
</reference>
<dbReference type="PANTHER" id="PTHR46844">
    <property type="entry name" value="SLR5058 PROTEIN"/>
    <property type="match status" value="1"/>
</dbReference>
<evidence type="ECO:0000313" key="2">
    <source>
        <dbReference type="EMBL" id="KAK2557561.1"/>
    </source>
</evidence>
<dbReference type="Proteomes" id="UP001249851">
    <property type="component" value="Unassembled WGS sequence"/>
</dbReference>
<dbReference type="InterPro" id="IPR041249">
    <property type="entry name" value="HEPN_DZIP3"/>
</dbReference>
<protein>
    <recommendedName>
        <fullName evidence="1">DZIP3-like HEPN domain-containing protein</fullName>
    </recommendedName>
</protein>
<comment type="caution">
    <text evidence="2">The sequence shown here is derived from an EMBL/GenBank/DDBJ whole genome shotgun (WGS) entry which is preliminary data.</text>
</comment>
<organism evidence="2 3">
    <name type="scientific">Acropora cervicornis</name>
    <name type="common">Staghorn coral</name>
    <dbReference type="NCBI Taxonomy" id="6130"/>
    <lineage>
        <taxon>Eukaryota</taxon>
        <taxon>Metazoa</taxon>
        <taxon>Cnidaria</taxon>
        <taxon>Anthozoa</taxon>
        <taxon>Hexacorallia</taxon>
        <taxon>Scleractinia</taxon>
        <taxon>Astrocoeniina</taxon>
        <taxon>Acroporidae</taxon>
        <taxon>Acropora</taxon>
    </lineage>
</organism>
<feature type="domain" description="DZIP3-like HEPN" evidence="1">
    <location>
        <begin position="263"/>
        <end position="346"/>
    </location>
</feature>
<accession>A0AAD9QA69</accession>
<name>A0AAD9QA69_ACRCE</name>
<proteinExistence type="predicted"/>
<reference evidence="2" key="1">
    <citation type="journal article" date="2023" name="G3 (Bethesda)">
        <title>Whole genome assembly and annotation of the endangered Caribbean coral Acropora cervicornis.</title>
        <authorList>
            <person name="Selwyn J.D."/>
            <person name="Vollmer S.V."/>
        </authorList>
    </citation>
    <scope>NUCLEOTIDE SEQUENCE</scope>
    <source>
        <strain evidence="2">K2</strain>
    </source>
</reference>
<dbReference type="PANTHER" id="PTHR46844:SF1">
    <property type="entry name" value="SLR5058 PROTEIN"/>
    <property type="match status" value="1"/>
</dbReference>
<dbReference type="EMBL" id="JARQWQ010000049">
    <property type="protein sequence ID" value="KAK2557561.1"/>
    <property type="molecule type" value="Genomic_DNA"/>
</dbReference>
<sequence>MAFASTHENTNYARLSRLLVDVGRTVLRDIFDSKHPPANLHRVLSSPSVFSTLQSLRKKRALNPLQWGKLFPAIASTVSSANFDATLLMVLLRNICGLSPPVSTGNWDQLPPDSDNSTEANILPMSNCASLTANLGLVKEPLKVQQGHYSHYYNQKEGPTLKPLHLGQPVQILGHYTKTWETKTFLRAAEEPRSHQAKSNTTEGVYCCTRSHFRPELTNCCVHNSEMAFSSTQENTRYARLCRLLVDVGGTVLCDTFDSIHPPASLHVVLSSPSVLPTLQSLRVLSPLHWEKLFPFVASTVSSANFDATLLMVLLRNICGLSPPVSTGNWDQLPPDSDNSTEANIFFLIF</sequence>
<evidence type="ECO:0000259" key="1">
    <source>
        <dbReference type="Pfam" id="PF18738"/>
    </source>
</evidence>
<dbReference type="Pfam" id="PF18738">
    <property type="entry name" value="HEPN_DZIP3"/>
    <property type="match status" value="2"/>
</dbReference>
<feature type="domain" description="DZIP3-like HEPN" evidence="1">
    <location>
        <begin position="37"/>
        <end position="123"/>
    </location>
</feature>
<dbReference type="AlphaFoldDB" id="A0AAD9QA69"/>
<gene>
    <name evidence="2" type="ORF">P5673_020317</name>
</gene>
<keyword evidence="3" id="KW-1185">Reference proteome</keyword>
<evidence type="ECO:0000313" key="3">
    <source>
        <dbReference type="Proteomes" id="UP001249851"/>
    </source>
</evidence>